<feature type="domain" description="Glycosyltransferase 2-like" evidence="1">
    <location>
        <begin position="3"/>
        <end position="115"/>
    </location>
</feature>
<dbReference type="PANTHER" id="PTHR22916:SF3">
    <property type="entry name" value="UDP-GLCNAC:BETAGAL BETA-1,3-N-ACETYLGLUCOSAMINYLTRANSFERASE-LIKE PROTEIN 1"/>
    <property type="match status" value="1"/>
</dbReference>
<dbReference type="SUPFAM" id="SSF53448">
    <property type="entry name" value="Nucleotide-diphospho-sugar transferases"/>
    <property type="match status" value="1"/>
</dbReference>
<dbReference type="EMBL" id="CP152380">
    <property type="protein sequence ID" value="XAF52691.1"/>
    <property type="molecule type" value="Genomic_DNA"/>
</dbReference>
<dbReference type="Proteomes" id="UP001445268">
    <property type="component" value="Chromosome"/>
</dbReference>
<dbReference type="GO" id="GO:0016757">
    <property type="term" value="F:glycosyltransferase activity"/>
    <property type="evidence" value="ECO:0007669"/>
    <property type="project" value="UniProtKB-KW"/>
</dbReference>
<accession>A0ABZ3DZ66</accession>
<keyword evidence="3" id="KW-1185">Reference proteome</keyword>
<dbReference type="InterPro" id="IPR001173">
    <property type="entry name" value="Glyco_trans_2-like"/>
</dbReference>
<dbReference type="InterPro" id="IPR029044">
    <property type="entry name" value="Nucleotide-diphossugar_trans"/>
</dbReference>
<proteinExistence type="predicted"/>
<sequence length="260" mass="29236">MITVLTPTFNRAHTLPKLFDSLMKQSVSGFEWLVIDDGSSDGTSELVDGFREAAPFPVRCLVKTNGGKHTALNEGVKAAAGDWVFIVDSDDMLVEEAIQKVETALSEFGCDSLVGLGFRTMFPSGKVNGVARRAASNLRATPAEAPHIFRGDLAYIFRRSTMAAHPFPIIPGEKFVPELFIWNKISDEGEIIYFPNTAIYICEYLEDGYSQNFKRNLRKNPRGFGIHYLAQIGREKQLVMKAKCLIRYVQCRWFAWRNAQ</sequence>
<dbReference type="PANTHER" id="PTHR22916">
    <property type="entry name" value="GLYCOSYLTRANSFERASE"/>
    <property type="match status" value="1"/>
</dbReference>
<dbReference type="Gene3D" id="3.90.550.10">
    <property type="entry name" value="Spore Coat Polysaccharide Biosynthesis Protein SpsA, Chain A"/>
    <property type="match status" value="1"/>
</dbReference>
<gene>
    <name evidence="2" type="ORF">AAGT77_12290</name>
</gene>
<keyword evidence="2" id="KW-0328">Glycosyltransferase</keyword>
<name>A0ABZ3DZ66_9GAMM</name>
<keyword evidence="2" id="KW-0808">Transferase</keyword>
<protein>
    <submittedName>
        <fullName evidence="2">Glycosyltransferase family 2 protein</fullName>
        <ecNumber evidence="2">2.4.-.-</ecNumber>
    </submittedName>
</protein>
<dbReference type="CDD" id="cd00761">
    <property type="entry name" value="Glyco_tranf_GTA_type"/>
    <property type="match status" value="1"/>
</dbReference>
<dbReference type="RefSeq" id="WP_342630738.1">
    <property type="nucleotide sequence ID" value="NZ_CP152380.1"/>
</dbReference>
<dbReference type="EC" id="2.4.-.-" evidence="2"/>
<evidence type="ECO:0000313" key="3">
    <source>
        <dbReference type="Proteomes" id="UP001445268"/>
    </source>
</evidence>
<evidence type="ECO:0000313" key="2">
    <source>
        <dbReference type="EMBL" id="XAF52691.1"/>
    </source>
</evidence>
<organism evidence="2 3">
    <name type="scientific">Marinobacter alkaliphilus</name>
    <dbReference type="NCBI Taxonomy" id="254719"/>
    <lineage>
        <taxon>Bacteria</taxon>
        <taxon>Pseudomonadati</taxon>
        <taxon>Pseudomonadota</taxon>
        <taxon>Gammaproteobacteria</taxon>
        <taxon>Pseudomonadales</taxon>
        <taxon>Marinobacteraceae</taxon>
        <taxon>Marinobacter</taxon>
    </lineage>
</organism>
<dbReference type="Pfam" id="PF00535">
    <property type="entry name" value="Glycos_transf_2"/>
    <property type="match status" value="1"/>
</dbReference>
<reference evidence="2 3" key="1">
    <citation type="submission" date="2024-04" db="EMBL/GenBank/DDBJ databases">
        <title>Marinobacter sp. SBY-1.</title>
        <authorList>
            <person name="Pan C."/>
        </authorList>
    </citation>
    <scope>NUCLEOTIDE SEQUENCE [LARGE SCALE GENOMIC DNA]</scope>
    <source>
        <strain evidence="2 3">SBY-1</strain>
    </source>
</reference>
<evidence type="ECO:0000259" key="1">
    <source>
        <dbReference type="Pfam" id="PF00535"/>
    </source>
</evidence>